<feature type="chain" id="PRO_5003859975" description="TonB-dependent receptor" evidence="10">
    <location>
        <begin position="26"/>
        <end position="851"/>
    </location>
</feature>
<dbReference type="Proteomes" id="UP000014115">
    <property type="component" value="Unassembled WGS sequence"/>
</dbReference>
<comment type="similarity">
    <text evidence="8 9">Belongs to the TonB-dependent receptor family.</text>
</comment>
<evidence type="ECO:0008006" key="15">
    <source>
        <dbReference type="Google" id="ProtNLM"/>
    </source>
</evidence>
<gene>
    <name evidence="13" type="ORF">A10D4_10039</name>
</gene>
<keyword evidence="14" id="KW-1185">Reference proteome</keyword>
<dbReference type="PANTHER" id="PTHR40980:SF4">
    <property type="entry name" value="TONB-DEPENDENT RECEPTOR-LIKE BETA-BARREL DOMAIN-CONTAINING PROTEIN"/>
    <property type="match status" value="1"/>
</dbReference>
<dbReference type="PANTHER" id="PTHR40980">
    <property type="entry name" value="PLUG DOMAIN-CONTAINING PROTEIN"/>
    <property type="match status" value="1"/>
</dbReference>
<accession>K2KHG9</accession>
<evidence type="ECO:0000256" key="5">
    <source>
        <dbReference type="ARBA" id="ARBA00023077"/>
    </source>
</evidence>
<evidence type="ECO:0000256" key="10">
    <source>
        <dbReference type="SAM" id="SignalP"/>
    </source>
</evidence>
<dbReference type="Pfam" id="PF07715">
    <property type="entry name" value="Plug"/>
    <property type="match status" value="1"/>
</dbReference>
<evidence type="ECO:0000256" key="3">
    <source>
        <dbReference type="ARBA" id="ARBA00022452"/>
    </source>
</evidence>
<feature type="domain" description="TonB-dependent receptor plug" evidence="12">
    <location>
        <begin position="63"/>
        <end position="168"/>
    </location>
</feature>
<evidence type="ECO:0000256" key="1">
    <source>
        <dbReference type="ARBA" id="ARBA00004571"/>
    </source>
</evidence>
<evidence type="ECO:0000256" key="7">
    <source>
        <dbReference type="ARBA" id="ARBA00023237"/>
    </source>
</evidence>
<dbReference type="GO" id="GO:0009279">
    <property type="term" value="C:cell outer membrane"/>
    <property type="evidence" value="ECO:0007669"/>
    <property type="project" value="UniProtKB-SubCell"/>
</dbReference>
<dbReference type="OrthoDB" id="8727862at2"/>
<keyword evidence="6 8" id="KW-0472">Membrane</keyword>
<feature type="signal peptide" evidence="10">
    <location>
        <begin position="1"/>
        <end position="25"/>
    </location>
</feature>
<dbReference type="NCBIfam" id="TIGR01782">
    <property type="entry name" value="TonB-Xanth-Caul"/>
    <property type="match status" value="1"/>
</dbReference>
<organism evidence="13 14">
    <name type="scientific">Idiomarina xiamenensis 10-D-4</name>
    <dbReference type="NCBI Taxonomy" id="740709"/>
    <lineage>
        <taxon>Bacteria</taxon>
        <taxon>Pseudomonadati</taxon>
        <taxon>Pseudomonadota</taxon>
        <taxon>Gammaproteobacteria</taxon>
        <taxon>Alteromonadales</taxon>
        <taxon>Idiomarinaceae</taxon>
        <taxon>Idiomarina</taxon>
    </lineage>
</organism>
<evidence type="ECO:0000259" key="11">
    <source>
        <dbReference type="Pfam" id="PF00593"/>
    </source>
</evidence>
<evidence type="ECO:0000256" key="6">
    <source>
        <dbReference type="ARBA" id="ARBA00023136"/>
    </source>
</evidence>
<dbReference type="RefSeq" id="WP_008489313.1">
    <property type="nucleotide sequence ID" value="NZ_AMRG01000012.1"/>
</dbReference>
<dbReference type="EMBL" id="AMRG01000012">
    <property type="protein sequence ID" value="EKE82109.1"/>
    <property type="molecule type" value="Genomic_DNA"/>
</dbReference>
<dbReference type="InterPro" id="IPR010104">
    <property type="entry name" value="TonB_rcpt_bac"/>
</dbReference>
<protein>
    <recommendedName>
        <fullName evidence="15">TonB-dependent receptor</fullName>
    </recommendedName>
</protein>
<dbReference type="InterPro" id="IPR000531">
    <property type="entry name" value="Beta-barrel_TonB"/>
</dbReference>
<dbReference type="STRING" id="740709.A10D4_10039"/>
<dbReference type="PATRIC" id="fig|740709.3.peg.2030"/>
<evidence type="ECO:0000256" key="4">
    <source>
        <dbReference type="ARBA" id="ARBA00022692"/>
    </source>
</evidence>
<sequence length="851" mass="95197">MKRHVLAIAIAASCQAATWPSLALAQSAHQPPTDVQPANPAQTIEEVVVIGQRAALAKALDQQRDAGAIINVANKDDMGKFPDRNAGETLQRLPGLSLEKDQGEGRFIRIRGLAPDYNAVTYNGTQLAAPEAGRRAVALDVIPAELLESVQVSKTLTPDMAAGSLGGTVELKSLTAFDREQNFYSMTLEGGYNAQAETTNPTFSGVFSRRFNFGQQRDVFGVAAALSYDDREFATDNVETGGNWDIADDSRLEEFEARDYQVRRKRLGFALNADYRPNDRQQYYLRSLYSRFTDNEVRQGLITEFDEPQLAADLTAATLTRELKAREEEQTMSAFVLGTQQLFGAWQLTLEAGTSRAEEATPYSIGGAQFEQDFAAGIGYQGRDKLQLLAPDSAYVADGYSLNEVEMSDSSTDEREHNIKLDLAYDQLLNDSQITWKIGAKLSQREKQANEDIWVFEDFADAGVTQLTLTDYAMDAPDYAFNRFGPAIDPARVYQQIHRLTRDGYVDDVESRINDFDIDEDVNAGYAMFDWQGRAWQVIAGARYEHLKRKADGTRYDDDAGQYSDNHVNSSDGNWLPAIITRYNLTEHTIVRGAYSSGLVRPSFEQLAPGYFVENDDGDIKAEFGNPELQPLTSDNLDMGIEHYDEHLGVLSAMLFYKAIDNFVYQADLAGRPGYVDFDEAVTFINGDEASVRGVELNLVHQLHGFDDWRDNLLLTANLTLTDSRADISWFDDGQQQSREIALPSQSDRTANLSIGYEDKDWTLRLAATYKSDYLAEVGELDDANYDIHEDANTQVDFSSRWRLNDAISIYFNANNLTDEPFYAYTGSRARNAQYEQYGRSYSVGIQVVNW</sequence>
<evidence type="ECO:0000256" key="9">
    <source>
        <dbReference type="RuleBase" id="RU003357"/>
    </source>
</evidence>
<keyword evidence="7 8" id="KW-0998">Cell outer membrane</keyword>
<dbReference type="Gene3D" id="2.170.130.10">
    <property type="entry name" value="TonB-dependent receptor, plug domain"/>
    <property type="match status" value="1"/>
</dbReference>
<dbReference type="PROSITE" id="PS52016">
    <property type="entry name" value="TONB_DEPENDENT_REC_3"/>
    <property type="match status" value="1"/>
</dbReference>
<feature type="domain" description="TonB-dependent receptor-like beta-barrel" evidence="11">
    <location>
        <begin position="367"/>
        <end position="817"/>
    </location>
</feature>
<evidence type="ECO:0000256" key="8">
    <source>
        <dbReference type="PROSITE-ProRule" id="PRU01360"/>
    </source>
</evidence>
<reference evidence="13 14" key="1">
    <citation type="journal article" date="2012" name="J. Bacteriol.">
        <title>Genome Sequence of Idiomarina xiamenensis Type Strain 10-D-4.</title>
        <authorList>
            <person name="Lai Q."/>
            <person name="Wang L."/>
            <person name="Wang W."/>
            <person name="Shao Z."/>
        </authorList>
    </citation>
    <scope>NUCLEOTIDE SEQUENCE [LARGE SCALE GENOMIC DNA]</scope>
    <source>
        <strain evidence="13 14">10-D-4</strain>
    </source>
</reference>
<dbReference type="InterPro" id="IPR012910">
    <property type="entry name" value="Plug_dom"/>
</dbReference>
<proteinExistence type="inferred from homology"/>
<dbReference type="InterPro" id="IPR037066">
    <property type="entry name" value="Plug_dom_sf"/>
</dbReference>
<keyword evidence="5 9" id="KW-0798">TonB box</keyword>
<keyword evidence="10" id="KW-0732">Signal</keyword>
<evidence type="ECO:0000313" key="13">
    <source>
        <dbReference type="EMBL" id="EKE82109.1"/>
    </source>
</evidence>
<dbReference type="eggNOG" id="COG4771">
    <property type="taxonomic scope" value="Bacteria"/>
</dbReference>
<dbReference type="CDD" id="cd01347">
    <property type="entry name" value="ligand_gated_channel"/>
    <property type="match status" value="1"/>
</dbReference>
<dbReference type="AlphaFoldDB" id="K2KHG9"/>
<dbReference type="InterPro" id="IPR036942">
    <property type="entry name" value="Beta-barrel_TonB_sf"/>
</dbReference>
<comment type="caution">
    <text evidence="13">The sequence shown here is derived from an EMBL/GenBank/DDBJ whole genome shotgun (WGS) entry which is preliminary data.</text>
</comment>
<dbReference type="Gene3D" id="2.40.170.20">
    <property type="entry name" value="TonB-dependent receptor, beta-barrel domain"/>
    <property type="match status" value="1"/>
</dbReference>
<comment type="subcellular location">
    <subcellularLocation>
        <location evidence="1 8">Cell outer membrane</location>
        <topology evidence="1 8">Multi-pass membrane protein</topology>
    </subcellularLocation>
</comment>
<dbReference type="InterPro" id="IPR039426">
    <property type="entry name" value="TonB-dep_rcpt-like"/>
</dbReference>
<evidence type="ECO:0000259" key="12">
    <source>
        <dbReference type="Pfam" id="PF07715"/>
    </source>
</evidence>
<evidence type="ECO:0000256" key="2">
    <source>
        <dbReference type="ARBA" id="ARBA00022448"/>
    </source>
</evidence>
<name>K2KHG9_9GAMM</name>
<keyword evidence="3 8" id="KW-1134">Transmembrane beta strand</keyword>
<dbReference type="SUPFAM" id="SSF56935">
    <property type="entry name" value="Porins"/>
    <property type="match status" value="1"/>
</dbReference>
<evidence type="ECO:0000313" key="14">
    <source>
        <dbReference type="Proteomes" id="UP000014115"/>
    </source>
</evidence>
<keyword evidence="2 8" id="KW-0813">Transport</keyword>
<keyword evidence="4 8" id="KW-0812">Transmembrane</keyword>
<dbReference type="Pfam" id="PF00593">
    <property type="entry name" value="TonB_dep_Rec_b-barrel"/>
    <property type="match status" value="1"/>
</dbReference>